<keyword evidence="3" id="KW-1185">Reference proteome</keyword>
<protein>
    <submittedName>
        <fullName evidence="2">DUF1515 domain-containing protein</fullName>
    </submittedName>
</protein>
<keyword evidence="1" id="KW-1133">Transmembrane helix</keyword>
<dbReference type="AlphaFoldDB" id="A0A2U2DUZ4"/>
<dbReference type="EMBL" id="QFBC01000002">
    <property type="protein sequence ID" value="PWE57116.1"/>
    <property type="molecule type" value="Genomic_DNA"/>
</dbReference>
<gene>
    <name evidence="2" type="ORF">DEM27_05600</name>
</gene>
<dbReference type="RefSeq" id="WP_109457219.1">
    <property type="nucleotide sequence ID" value="NZ_QFBC01000002.1"/>
</dbReference>
<keyword evidence="1" id="KW-0812">Transmembrane</keyword>
<dbReference type="Pfam" id="PF07439">
    <property type="entry name" value="DUF1515"/>
    <property type="match status" value="1"/>
</dbReference>
<dbReference type="Proteomes" id="UP000245252">
    <property type="component" value="Unassembled WGS sequence"/>
</dbReference>
<dbReference type="OrthoDB" id="8446195at2"/>
<proteinExistence type="predicted"/>
<feature type="transmembrane region" description="Helical" evidence="1">
    <location>
        <begin position="96"/>
        <end position="118"/>
    </location>
</feature>
<name>A0A2U2DUZ4_9HYPH</name>
<reference evidence="2 3" key="1">
    <citation type="submission" date="2018-05" db="EMBL/GenBank/DDBJ databases">
        <title>The draft genome of strain NS-104.</title>
        <authorList>
            <person name="Hang P."/>
            <person name="Jiang J."/>
        </authorList>
    </citation>
    <scope>NUCLEOTIDE SEQUENCE [LARGE SCALE GENOMIC DNA]</scope>
    <source>
        <strain evidence="2 3">NS-104</strain>
    </source>
</reference>
<evidence type="ECO:0000313" key="2">
    <source>
        <dbReference type="EMBL" id="PWE57116.1"/>
    </source>
</evidence>
<sequence>MTTSNDDLLRALGRVEEGVRRLQEDFRDEKAAAHESRATIHARLDEQVDRINRLDTTVAISGQVDAQIRSEVQSLKETVETAHAPAVADWKRIKMIGLGISGLIAFTGISIGVFASWASETAVAAIRHWLKIP</sequence>
<organism evidence="2 3">
    <name type="scientific">Metarhizobium album</name>
    <dbReference type="NCBI Taxonomy" id="2182425"/>
    <lineage>
        <taxon>Bacteria</taxon>
        <taxon>Pseudomonadati</taxon>
        <taxon>Pseudomonadota</taxon>
        <taxon>Alphaproteobacteria</taxon>
        <taxon>Hyphomicrobiales</taxon>
        <taxon>Rhizobiaceae</taxon>
        <taxon>Metarhizobium</taxon>
    </lineage>
</organism>
<keyword evidence="1" id="KW-0472">Membrane</keyword>
<dbReference type="InterPro" id="IPR010889">
    <property type="entry name" value="DUF1515"/>
</dbReference>
<evidence type="ECO:0000313" key="3">
    <source>
        <dbReference type="Proteomes" id="UP000245252"/>
    </source>
</evidence>
<comment type="caution">
    <text evidence="2">The sequence shown here is derived from an EMBL/GenBank/DDBJ whole genome shotgun (WGS) entry which is preliminary data.</text>
</comment>
<evidence type="ECO:0000256" key="1">
    <source>
        <dbReference type="SAM" id="Phobius"/>
    </source>
</evidence>
<accession>A0A2U2DUZ4</accession>